<dbReference type="OrthoDB" id="6432810at2759"/>
<dbReference type="EMBL" id="BGPR01059232">
    <property type="protein sequence ID" value="GBO35276.1"/>
    <property type="molecule type" value="Genomic_DNA"/>
</dbReference>
<dbReference type="Gene3D" id="3.10.10.10">
    <property type="entry name" value="HIV Type 1 Reverse Transcriptase, subunit A, domain 1"/>
    <property type="match status" value="1"/>
</dbReference>
<comment type="caution">
    <text evidence="2">The sequence shown here is derived from an EMBL/GenBank/DDBJ whole genome shotgun (WGS) entry which is preliminary data.</text>
</comment>
<dbReference type="SUPFAM" id="SSF56672">
    <property type="entry name" value="DNA/RNA polymerases"/>
    <property type="match status" value="1"/>
</dbReference>
<accession>A0A4Y2WG31</accession>
<dbReference type="InterPro" id="IPR000477">
    <property type="entry name" value="RT_dom"/>
</dbReference>
<keyword evidence="4" id="KW-1185">Reference proteome</keyword>
<feature type="domain" description="Reverse transcriptase" evidence="1">
    <location>
        <begin position="30"/>
        <end position="179"/>
    </location>
</feature>
<dbReference type="InterPro" id="IPR043502">
    <property type="entry name" value="DNA/RNA_pol_sf"/>
</dbReference>
<evidence type="ECO:0000313" key="4">
    <source>
        <dbReference type="Proteomes" id="UP000499080"/>
    </source>
</evidence>
<dbReference type="Gene3D" id="3.30.70.270">
    <property type="match status" value="1"/>
</dbReference>
<evidence type="ECO:0000313" key="2">
    <source>
        <dbReference type="EMBL" id="GBO35270.1"/>
    </source>
</evidence>
<dbReference type="AlphaFoldDB" id="A0A4Y2WG31"/>
<dbReference type="CDD" id="cd01647">
    <property type="entry name" value="RT_LTR"/>
    <property type="match status" value="1"/>
</dbReference>
<dbReference type="Pfam" id="PF00078">
    <property type="entry name" value="RVT_1"/>
    <property type="match status" value="1"/>
</dbReference>
<dbReference type="EMBL" id="BGPR01059229">
    <property type="protein sequence ID" value="GBO35270.1"/>
    <property type="molecule type" value="Genomic_DNA"/>
</dbReference>
<dbReference type="PANTHER" id="PTHR33064:SF29">
    <property type="entry name" value="PEPTIDASE A2 DOMAIN-CONTAINING PROTEIN-RELATED"/>
    <property type="match status" value="1"/>
</dbReference>
<dbReference type="Proteomes" id="UP000499080">
    <property type="component" value="Unassembled WGS sequence"/>
</dbReference>
<name>A0A4Y2WG31_ARAVE</name>
<gene>
    <name evidence="2" type="primary">pol_1281</name>
    <name evidence="3" type="synonym">pol_1049</name>
    <name evidence="3" type="ORF">AVEN_202905_1</name>
    <name evidence="2" type="ORF">AVEN_256781_1</name>
</gene>
<proteinExistence type="predicted"/>
<dbReference type="InterPro" id="IPR043128">
    <property type="entry name" value="Rev_trsase/Diguanyl_cyclase"/>
</dbReference>
<dbReference type="PANTHER" id="PTHR33064">
    <property type="entry name" value="POL PROTEIN"/>
    <property type="match status" value="1"/>
</dbReference>
<dbReference type="GO" id="GO:0071897">
    <property type="term" value="P:DNA biosynthetic process"/>
    <property type="evidence" value="ECO:0007669"/>
    <property type="project" value="UniProtKB-ARBA"/>
</dbReference>
<sequence length="188" mass="21258">MLDLGVIEVGGSDFSSPLILVEAPGKDPHPCVDYRKLKSVTRAEYFPLPNIEERIELIAGARYITVIDFTKGYWQIPLTPQAQRYTTLSKHFGSYKPLTMPFGLLNAPFCFSKFIATLLQRYGKYCVPYLDDAAIFSGTWEKHMEHLDKMLEKIAGAKLKIKPIKYTFVQDRVKYLGQKVGGGCRISA</sequence>
<evidence type="ECO:0000313" key="3">
    <source>
        <dbReference type="EMBL" id="GBO35276.1"/>
    </source>
</evidence>
<dbReference type="InterPro" id="IPR051320">
    <property type="entry name" value="Viral_Replic_Matur_Polypro"/>
</dbReference>
<evidence type="ECO:0000259" key="1">
    <source>
        <dbReference type="Pfam" id="PF00078"/>
    </source>
</evidence>
<reference evidence="2 4" key="1">
    <citation type="journal article" date="2019" name="Sci. Rep.">
        <title>Orb-weaving spider Araneus ventricosus genome elucidates the spidroin gene catalogue.</title>
        <authorList>
            <person name="Kono N."/>
            <person name="Nakamura H."/>
            <person name="Ohtoshi R."/>
            <person name="Moran D.A.P."/>
            <person name="Shinohara A."/>
            <person name="Yoshida Y."/>
            <person name="Fujiwara M."/>
            <person name="Mori M."/>
            <person name="Tomita M."/>
            <person name="Arakawa K."/>
        </authorList>
    </citation>
    <scope>NUCLEOTIDE SEQUENCE [LARGE SCALE GENOMIC DNA]</scope>
</reference>
<protein>
    <submittedName>
        <fullName evidence="2">Retrovirus-related Pol polyprotein from transposon 17.6</fullName>
    </submittedName>
</protein>
<organism evidence="2 4">
    <name type="scientific">Araneus ventricosus</name>
    <name type="common">Orbweaver spider</name>
    <name type="synonym">Epeira ventricosa</name>
    <dbReference type="NCBI Taxonomy" id="182803"/>
    <lineage>
        <taxon>Eukaryota</taxon>
        <taxon>Metazoa</taxon>
        <taxon>Ecdysozoa</taxon>
        <taxon>Arthropoda</taxon>
        <taxon>Chelicerata</taxon>
        <taxon>Arachnida</taxon>
        <taxon>Araneae</taxon>
        <taxon>Araneomorphae</taxon>
        <taxon>Entelegynae</taxon>
        <taxon>Araneoidea</taxon>
        <taxon>Araneidae</taxon>
        <taxon>Araneus</taxon>
    </lineage>
</organism>